<proteinExistence type="predicted"/>
<dbReference type="EMBL" id="LR881104">
    <property type="protein sequence ID" value="CAD5236168.1"/>
    <property type="molecule type" value="Genomic_DNA"/>
</dbReference>
<dbReference type="Proteomes" id="UP000596247">
    <property type="component" value="Chromosome"/>
</dbReference>
<gene>
    <name evidence="1" type="ORF">LLCLJKAH_00179</name>
</gene>
<keyword evidence="2" id="KW-1185">Reference proteome</keyword>
<accession>A0A7R8MK83</accession>
<sequence>MLRWICRYKLRNIRNKYQRLDVLERTWATAEEYNRWIKMPNIIQAFPKGAIVRNEITTAFLNAVHYHDALLRCAARIRAREYIDMDDKVSKTNKYIFDDWIVDNRGYDVDVEQLIRIIFPTIREVIINVEACRLSRQDLYEYYRNQLRSYLETYIHLVDLGMELYLTGVQR</sequence>
<name>A0A7R8MK83_9CAUD</name>
<evidence type="ECO:0000313" key="1">
    <source>
        <dbReference type="EMBL" id="CAD5236168.1"/>
    </source>
</evidence>
<reference evidence="1 2" key="1">
    <citation type="submission" date="2020-09" db="EMBL/GenBank/DDBJ databases">
        <authorList>
            <person name="Jameson E."/>
        </authorList>
    </citation>
    <scope>NUCLEOTIDE SEQUENCE [LARGE SCALE GENOMIC DNA]</scope>
</reference>
<protein>
    <submittedName>
        <fullName evidence="1">Uncharacterized protein</fullName>
    </submittedName>
</protein>
<organism evidence="1 2">
    <name type="scientific">Klebsiella phage vB_KvM-Eowyn</name>
    <dbReference type="NCBI Taxonomy" id="2762819"/>
    <lineage>
        <taxon>Viruses</taxon>
        <taxon>Duplodnaviria</taxon>
        <taxon>Heunggongvirae</taxon>
        <taxon>Uroviricota</taxon>
        <taxon>Caudoviricetes</taxon>
        <taxon>Chimalliviridae</taxon>
        <taxon>Eowynvirus</taxon>
        <taxon>Eowynvirus eowyn</taxon>
    </lineage>
</organism>
<evidence type="ECO:0000313" key="2">
    <source>
        <dbReference type="Proteomes" id="UP000596247"/>
    </source>
</evidence>